<comment type="subcellular location">
    <subcellularLocation>
        <location evidence="1">Endomembrane system</location>
        <topology evidence="1">Multi-pass membrane protein</topology>
    </subcellularLocation>
</comment>
<dbReference type="EMBL" id="BQKI01000078">
    <property type="protein sequence ID" value="GJN25786.1"/>
    <property type="molecule type" value="Genomic_DNA"/>
</dbReference>
<dbReference type="InterPro" id="IPR044880">
    <property type="entry name" value="NCX_ion-bd_dom_sf"/>
</dbReference>
<evidence type="ECO:0000256" key="3">
    <source>
        <dbReference type="ARBA" id="ARBA00022692"/>
    </source>
</evidence>
<dbReference type="InterPro" id="IPR004837">
    <property type="entry name" value="NaCa_Exmemb"/>
</dbReference>
<name>A0AAV5EUM7_ELECO</name>
<dbReference type="PANTHER" id="PTHR11878">
    <property type="entry name" value="SODIUM/CALCIUM EXCHANGER"/>
    <property type="match status" value="1"/>
</dbReference>
<feature type="transmembrane region" description="Helical" evidence="7">
    <location>
        <begin position="166"/>
        <end position="189"/>
    </location>
</feature>
<proteinExistence type="predicted"/>
<gene>
    <name evidence="9" type="primary">gb13659</name>
    <name evidence="9" type="ORF">PR202_gb13659</name>
</gene>
<keyword evidence="6 7" id="KW-0472">Membrane</keyword>
<evidence type="ECO:0000256" key="4">
    <source>
        <dbReference type="ARBA" id="ARBA00022989"/>
    </source>
</evidence>
<dbReference type="PANTHER" id="PTHR11878:SF65">
    <property type="entry name" value="NA_CA-EXCHANGE PROTEIN, ISOFORM G"/>
    <property type="match status" value="1"/>
</dbReference>
<feature type="domain" description="Sodium/calcium exchanger membrane region" evidence="8">
    <location>
        <begin position="172"/>
        <end position="348"/>
    </location>
</feature>
<feature type="transmembrane region" description="Helical" evidence="7">
    <location>
        <begin position="293"/>
        <end position="314"/>
    </location>
</feature>
<evidence type="ECO:0000256" key="6">
    <source>
        <dbReference type="ARBA" id="ARBA00023136"/>
    </source>
</evidence>
<evidence type="ECO:0000256" key="7">
    <source>
        <dbReference type="SAM" id="Phobius"/>
    </source>
</evidence>
<dbReference type="AlphaFoldDB" id="A0AAV5EUM7"/>
<keyword evidence="5" id="KW-0406">Ion transport</keyword>
<dbReference type="InterPro" id="IPR051171">
    <property type="entry name" value="CaCA"/>
</dbReference>
<keyword evidence="2" id="KW-0813">Transport</keyword>
<organism evidence="9 10">
    <name type="scientific">Eleusine coracana subsp. coracana</name>
    <dbReference type="NCBI Taxonomy" id="191504"/>
    <lineage>
        <taxon>Eukaryota</taxon>
        <taxon>Viridiplantae</taxon>
        <taxon>Streptophyta</taxon>
        <taxon>Embryophyta</taxon>
        <taxon>Tracheophyta</taxon>
        <taxon>Spermatophyta</taxon>
        <taxon>Magnoliopsida</taxon>
        <taxon>Liliopsida</taxon>
        <taxon>Poales</taxon>
        <taxon>Poaceae</taxon>
        <taxon>PACMAD clade</taxon>
        <taxon>Chloridoideae</taxon>
        <taxon>Cynodonteae</taxon>
        <taxon>Eleusininae</taxon>
        <taxon>Eleusine</taxon>
    </lineage>
</organism>
<dbReference type="Gene3D" id="1.20.1420.30">
    <property type="entry name" value="NCX, central ion-binding region"/>
    <property type="match status" value="2"/>
</dbReference>
<evidence type="ECO:0000256" key="5">
    <source>
        <dbReference type="ARBA" id="ARBA00023065"/>
    </source>
</evidence>
<feature type="transmembrane region" description="Helical" evidence="7">
    <location>
        <begin position="487"/>
        <end position="504"/>
    </location>
</feature>
<comment type="caution">
    <text evidence="9">The sequence shown here is derived from an EMBL/GenBank/DDBJ whole genome shotgun (WGS) entry which is preliminary data.</text>
</comment>
<evidence type="ECO:0000256" key="2">
    <source>
        <dbReference type="ARBA" id="ARBA00022448"/>
    </source>
</evidence>
<keyword evidence="3 7" id="KW-0812">Transmembrane</keyword>
<keyword evidence="4 7" id="KW-1133">Transmembrane helix</keyword>
<evidence type="ECO:0000313" key="10">
    <source>
        <dbReference type="Proteomes" id="UP001054889"/>
    </source>
</evidence>
<reference evidence="9" key="2">
    <citation type="submission" date="2021-12" db="EMBL/GenBank/DDBJ databases">
        <title>Resequencing data analysis of finger millet.</title>
        <authorList>
            <person name="Hatakeyama M."/>
            <person name="Aluri S."/>
            <person name="Balachadran M.T."/>
            <person name="Sivarajan S.R."/>
            <person name="Poveda L."/>
            <person name="Shimizu-Inatsugi R."/>
            <person name="Schlapbach R."/>
            <person name="Sreeman S.M."/>
            <person name="Shimizu K.K."/>
        </authorList>
    </citation>
    <scope>NUCLEOTIDE SEQUENCE</scope>
</reference>
<dbReference type="Pfam" id="PF01699">
    <property type="entry name" value="Na_Ca_ex"/>
    <property type="match status" value="2"/>
</dbReference>
<dbReference type="GO" id="GO:0055085">
    <property type="term" value="P:transmembrane transport"/>
    <property type="evidence" value="ECO:0007669"/>
    <property type="project" value="InterPro"/>
</dbReference>
<evidence type="ECO:0000259" key="8">
    <source>
        <dbReference type="Pfam" id="PF01699"/>
    </source>
</evidence>
<feature type="transmembrane region" description="Helical" evidence="7">
    <location>
        <begin position="629"/>
        <end position="649"/>
    </location>
</feature>
<dbReference type="Proteomes" id="UP001054889">
    <property type="component" value="Unassembled WGS sequence"/>
</dbReference>
<feature type="transmembrane region" description="Helical" evidence="7">
    <location>
        <begin position="326"/>
        <end position="345"/>
    </location>
</feature>
<feature type="transmembrane region" description="Helical" evidence="7">
    <location>
        <begin position="595"/>
        <end position="617"/>
    </location>
</feature>
<reference evidence="9" key="1">
    <citation type="journal article" date="2018" name="DNA Res.">
        <title>Multiple hybrid de novo genome assembly of finger millet, an orphan allotetraploid crop.</title>
        <authorList>
            <person name="Hatakeyama M."/>
            <person name="Aluri S."/>
            <person name="Balachadran M.T."/>
            <person name="Sivarajan S.R."/>
            <person name="Patrignani A."/>
            <person name="Gruter S."/>
            <person name="Poveda L."/>
            <person name="Shimizu-Inatsugi R."/>
            <person name="Baeten J."/>
            <person name="Francoijs K.J."/>
            <person name="Nataraja K.N."/>
            <person name="Reddy Y.A.N."/>
            <person name="Phadnis S."/>
            <person name="Ravikumar R.L."/>
            <person name="Schlapbach R."/>
            <person name="Sreeman S.M."/>
            <person name="Shimizu K.K."/>
        </authorList>
    </citation>
    <scope>NUCLEOTIDE SEQUENCE</scope>
</reference>
<dbReference type="GO" id="GO:0012505">
    <property type="term" value="C:endomembrane system"/>
    <property type="evidence" value="ECO:0007669"/>
    <property type="project" value="UniProtKB-SubCell"/>
</dbReference>
<accession>A0AAV5EUM7</accession>
<protein>
    <recommendedName>
        <fullName evidence="8">Sodium/calcium exchanger membrane region domain-containing protein</fullName>
    </recommendedName>
</protein>
<sequence length="650" mass="73008">MWSTLIPSPHTNETAVKHEKVWNYTIADLALLAFSTSFPQISLTTFDSIRNMGQLIAGVRVVSGLKIRFQKKMLLGDYEYCHGTSDTLSPCAARLRILWMLSVHSYGTSEVPKRKKAVAQIHEVENIFIKSIDFSNIVMGSTAPSSPCDTYLLFHGETLLSNRVRAFIYTVALSYCFIGLSVITGRFFFKAMENIVKQSREVVTMDPHSNTPVVKHEKVWNYTIADISLLAFGTSFPQISLATIDAIRNMGQLTAGGLGPGTLIGSAAFDLFPIHAVCVIMPKAGSMKKISDLGVWLVELFWSFWAYIWLYIILEVSMLTLVWTPRVITLSEALLTVLQYGLLLLHAYAQDKRWPYVSIPFVRGERPEDWVPEEDASVDTGNDEISEDIEDMFSVDLYHNTEYSKIPEKDMEGSPIMNNSVNNTQEKLSLVYIWWQHFVDAVTLESPESRKMDSACLRFPKIFWNLILVPWKLLCAFVPPYHIAHGWIAFICSLTFISGIAYGVTKLTDQISCVTGVSPYVIAFTALAAGTSWPDLVASKIAAERQVTADSAIANITCSNSVNIYVGIGVPWLIDTMYNYFVYQEPLYIDNADGLSFSLVVFFATSFGCITVLVLRRIILGAELGGPRLWAWMTSTYFMVLWVVLLYYLL</sequence>
<feature type="transmembrane region" description="Helical" evidence="7">
    <location>
        <begin position="511"/>
        <end position="530"/>
    </location>
</feature>
<keyword evidence="10" id="KW-1185">Reference proteome</keyword>
<feature type="transmembrane region" description="Helical" evidence="7">
    <location>
        <begin position="462"/>
        <end position="481"/>
    </location>
</feature>
<feature type="domain" description="Sodium/calcium exchanger membrane region" evidence="8">
    <location>
        <begin position="486"/>
        <end position="649"/>
    </location>
</feature>
<dbReference type="GO" id="GO:0016020">
    <property type="term" value="C:membrane"/>
    <property type="evidence" value="ECO:0007669"/>
    <property type="project" value="InterPro"/>
</dbReference>
<evidence type="ECO:0000256" key="1">
    <source>
        <dbReference type="ARBA" id="ARBA00004127"/>
    </source>
</evidence>
<evidence type="ECO:0000313" key="9">
    <source>
        <dbReference type="EMBL" id="GJN25786.1"/>
    </source>
</evidence>
<dbReference type="GO" id="GO:0030001">
    <property type="term" value="P:metal ion transport"/>
    <property type="evidence" value="ECO:0007669"/>
    <property type="project" value="TreeGrafter"/>
</dbReference>